<keyword evidence="5" id="KW-0732">Signal</keyword>
<evidence type="ECO:0000256" key="5">
    <source>
        <dbReference type="ARBA" id="ARBA00022729"/>
    </source>
</evidence>
<evidence type="ECO:0000256" key="8">
    <source>
        <dbReference type="ARBA" id="ARBA00023008"/>
    </source>
</evidence>
<comment type="cofactor">
    <cofactor evidence="1">
        <name>Cu(2+)</name>
        <dbReference type="ChEBI" id="CHEBI:29036"/>
    </cofactor>
</comment>
<keyword evidence="16" id="KW-1133">Transmembrane helix</keyword>
<keyword evidence="7" id="KW-0560">Oxidoreductase</keyword>
<feature type="transmembrane region" description="Helical" evidence="16">
    <location>
        <begin position="59"/>
        <end position="78"/>
    </location>
</feature>
<keyword evidence="4" id="KW-0479">Metal-binding</keyword>
<dbReference type="Pfam" id="PF03443">
    <property type="entry name" value="AA9"/>
    <property type="match status" value="1"/>
</dbReference>
<organism evidence="18 19">
    <name type="scientific">Alternaria atra</name>
    <dbReference type="NCBI Taxonomy" id="119953"/>
    <lineage>
        <taxon>Eukaryota</taxon>
        <taxon>Fungi</taxon>
        <taxon>Dikarya</taxon>
        <taxon>Ascomycota</taxon>
        <taxon>Pezizomycotina</taxon>
        <taxon>Dothideomycetes</taxon>
        <taxon>Pleosporomycetidae</taxon>
        <taxon>Pleosporales</taxon>
        <taxon>Pleosporineae</taxon>
        <taxon>Pleosporaceae</taxon>
        <taxon>Alternaria</taxon>
        <taxon>Alternaria sect. Ulocladioides</taxon>
    </lineage>
</organism>
<keyword evidence="9" id="KW-0503">Monooxygenase</keyword>
<keyword evidence="16" id="KW-0472">Membrane</keyword>
<dbReference type="InterPro" id="IPR049892">
    <property type="entry name" value="AA9"/>
</dbReference>
<dbReference type="Gene3D" id="2.70.50.70">
    <property type="match status" value="1"/>
</dbReference>
<keyword evidence="3" id="KW-0964">Secreted</keyword>
<evidence type="ECO:0000256" key="2">
    <source>
        <dbReference type="ARBA" id="ARBA00004613"/>
    </source>
</evidence>
<dbReference type="InterPro" id="IPR005103">
    <property type="entry name" value="AA9_LPMO"/>
</dbReference>
<evidence type="ECO:0000256" key="12">
    <source>
        <dbReference type="ARBA" id="ARBA00023326"/>
    </source>
</evidence>
<keyword evidence="8" id="KW-0186">Copper</keyword>
<comment type="similarity">
    <text evidence="13">Belongs to the polysaccharide monooxygenase AA9 family.</text>
</comment>
<keyword evidence="10" id="KW-1015">Disulfide bond</keyword>
<proteinExistence type="inferred from homology"/>
<evidence type="ECO:0000256" key="15">
    <source>
        <dbReference type="ARBA" id="ARBA00047174"/>
    </source>
</evidence>
<dbReference type="CDD" id="cd21175">
    <property type="entry name" value="LPMO_AA9"/>
    <property type="match status" value="1"/>
</dbReference>
<dbReference type="PANTHER" id="PTHR33353:SF10">
    <property type="entry name" value="ENDO-BETA-1,4-GLUCANASE D"/>
    <property type="match status" value="1"/>
</dbReference>
<evidence type="ECO:0000256" key="7">
    <source>
        <dbReference type="ARBA" id="ARBA00023002"/>
    </source>
</evidence>
<dbReference type="Proteomes" id="UP000676310">
    <property type="component" value="Unassembled WGS sequence"/>
</dbReference>
<dbReference type="EMBL" id="CAJRGZ010000015">
    <property type="protein sequence ID" value="CAG5147079.1"/>
    <property type="molecule type" value="Genomic_DNA"/>
</dbReference>
<name>A0A8J2HX87_9PLEO</name>
<evidence type="ECO:0000256" key="13">
    <source>
        <dbReference type="ARBA" id="ARBA00044502"/>
    </source>
</evidence>
<dbReference type="OrthoDB" id="5271017at2759"/>
<comment type="subcellular location">
    <subcellularLocation>
        <location evidence="2">Secreted</location>
    </subcellularLocation>
</comment>
<evidence type="ECO:0000313" key="18">
    <source>
        <dbReference type="EMBL" id="CAG5147079.1"/>
    </source>
</evidence>
<dbReference type="EC" id="1.14.99.56" evidence="15"/>
<reference evidence="18" key="1">
    <citation type="submission" date="2021-05" db="EMBL/GenBank/DDBJ databases">
        <authorList>
            <person name="Stam R."/>
        </authorList>
    </citation>
    <scope>NUCLEOTIDE SEQUENCE</scope>
    <source>
        <strain evidence="18">CS162</strain>
    </source>
</reference>
<dbReference type="GO" id="GO:0005576">
    <property type="term" value="C:extracellular region"/>
    <property type="evidence" value="ECO:0007669"/>
    <property type="project" value="UniProtKB-SubCell"/>
</dbReference>
<evidence type="ECO:0000313" key="19">
    <source>
        <dbReference type="Proteomes" id="UP000676310"/>
    </source>
</evidence>
<dbReference type="InterPro" id="IPR036259">
    <property type="entry name" value="MFS_trans_sf"/>
</dbReference>
<evidence type="ECO:0000256" key="1">
    <source>
        <dbReference type="ARBA" id="ARBA00001973"/>
    </source>
</evidence>
<evidence type="ECO:0000256" key="10">
    <source>
        <dbReference type="ARBA" id="ARBA00023157"/>
    </source>
</evidence>
<dbReference type="SUPFAM" id="SSF103473">
    <property type="entry name" value="MFS general substrate transporter"/>
    <property type="match status" value="1"/>
</dbReference>
<dbReference type="GO" id="GO:0030245">
    <property type="term" value="P:cellulose catabolic process"/>
    <property type="evidence" value="ECO:0007669"/>
    <property type="project" value="UniProtKB-KW"/>
</dbReference>
<dbReference type="PANTHER" id="PTHR33353">
    <property type="entry name" value="PUTATIVE (AFU_ORTHOLOGUE AFUA_1G12560)-RELATED"/>
    <property type="match status" value="1"/>
</dbReference>
<comment type="caution">
    <text evidence="18">The sequence shown here is derived from an EMBL/GenBank/DDBJ whole genome shotgun (WGS) entry which is preliminary data.</text>
</comment>
<protein>
    <recommendedName>
        <fullName evidence="15">lytic cellulose monooxygenase (C4-dehydrogenating)</fullName>
        <ecNumber evidence="15">1.14.99.56</ecNumber>
    </recommendedName>
</protein>
<comment type="catalytic activity">
    <reaction evidence="14">
        <text>[(1-&gt;4)-beta-D-glucosyl]n+m + reduced acceptor + O2 = 4-dehydro-beta-D-glucosyl-[(1-&gt;4)-beta-D-glucosyl]n-1 + [(1-&gt;4)-beta-D-glucosyl]m + acceptor + H2O.</text>
        <dbReference type="EC" id="1.14.99.56"/>
    </reaction>
</comment>
<evidence type="ECO:0000259" key="17">
    <source>
        <dbReference type="Pfam" id="PF03443"/>
    </source>
</evidence>
<evidence type="ECO:0000256" key="14">
    <source>
        <dbReference type="ARBA" id="ARBA00045077"/>
    </source>
</evidence>
<evidence type="ECO:0000256" key="9">
    <source>
        <dbReference type="ARBA" id="ARBA00023033"/>
    </source>
</evidence>
<keyword evidence="16" id="KW-0812">Transmembrane</keyword>
<feature type="domain" description="Auxiliary Activity family 9 catalytic" evidence="17">
    <location>
        <begin position="172"/>
        <end position="372"/>
    </location>
</feature>
<evidence type="ECO:0000256" key="6">
    <source>
        <dbReference type="ARBA" id="ARBA00023001"/>
    </source>
</evidence>
<dbReference type="GO" id="GO:0004497">
    <property type="term" value="F:monooxygenase activity"/>
    <property type="evidence" value="ECO:0007669"/>
    <property type="project" value="UniProtKB-KW"/>
</dbReference>
<gene>
    <name evidence="18" type="ORF">ALTATR162_LOCUS1979</name>
</gene>
<dbReference type="GeneID" id="67013372"/>
<sequence>MAQIGLASTGARLNRTPAEMEKGDNVLFEEANGSDRSTEGEFTWTPEEETKVRRKLDRVIVPLTTFLYLLCFLDRVNVGNARIQGVFEGGVMPGLAFFITCFYKRNELLFRIGIYVSAASMAGAFGGLLATVLALSKSAGMSRTLLILRKIRSPIMKILTTLLAAVAVVEAHYTFPRLVVDGQPEDKDWSSTRETKNANTKQGIENPTVADIRCYTSKTAPNVKTVPAGSMIHYISTQQVNHPGPTQYYLAKVPDGKDVKSWDGNGAVWFKISTTMPSVNAQKQMSWPGQNEYVTPNTTIPATTPSGDYLLRVEHIALHMAMQANKAQFYLACSQIKITGGGSGIPGPLVAFPGAYKSNDPGILVDLGKYTAAPETYQPPGPAVWRG</sequence>
<keyword evidence="12" id="KW-0624">Polysaccharide degradation</keyword>
<keyword evidence="11" id="KW-0119">Carbohydrate metabolism</keyword>
<evidence type="ECO:0000256" key="11">
    <source>
        <dbReference type="ARBA" id="ARBA00023277"/>
    </source>
</evidence>
<evidence type="ECO:0000256" key="4">
    <source>
        <dbReference type="ARBA" id="ARBA00022723"/>
    </source>
</evidence>
<feature type="transmembrane region" description="Helical" evidence="16">
    <location>
        <begin position="112"/>
        <end position="135"/>
    </location>
</feature>
<evidence type="ECO:0000256" key="16">
    <source>
        <dbReference type="SAM" id="Phobius"/>
    </source>
</evidence>
<accession>A0A8J2HX87</accession>
<dbReference type="RefSeq" id="XP_043165516.1">
    <property type="nucleotide sequence ID" value="XM_043309581.1"/>
</dbReference>
<keyword evidence="6" id="KW-0136">Cellulose degradation</keyword>
<dbReference type="AlphaFoldDB" id="A0A8J2HX87"/>
<dbReference type="GO" id="GO:0046872">
    <property type="term" value="F:metal ion binding"/>
    <property type="evidence" value="ECO:0007669"/>
    <property type="project" value="UniProtKB-KW"/>
</dbReference>
<evidence type="ECO:0000256" key="3">
    <source>
        <dbReference type="ARBA" id="ARBA00022525"/>
    </source>
</evidence>
<keyword evidence="19" id="KW-1185">Reference proteome</keyword>